<evidence type="ECO:0000256" key="12">
    <source>
        <dbReference type="ARBA" id="ARBA00022989"/>
    </source>
</evidence>
<keyword evidence="9 18" id="KW-0999">Mitochondrion inner membrane</keyword>
<evidence type="ECO:0000256" key="9">
    <source>
        <dbReference type="ARBA" id="ARBA00022792"/>
    </source>
</evidence>
<evidence type="ECO:0000256" key="7">
    <source>
        <dbReference type="ARBA" id="ARBA00022660"/>
    </source>
</evidence>
<name>A0A0A0RYW7_9NEOP</name>
<accession>A0A0A0RYW7</accession>
<keyword evidence="16 18" id="KW-0472">Membrane</keyword>
<dbReference type="InterPro" id="IPR003917">
    <property type="entry name" value="NADH_UbQ_OxRdtase_chain2"/>
</dbReference>
<protein>
    <recommendedName>
        <fullName evidence="5 18">NADH-ubiquinone oxidoreductase chain 2</fullName>
        <ecNumber evidence="4 18">7.1.1.2</ecNumber>
    </recommendedName>
</protein>
<evidence type="ECO:0000256" key="8">
    <source>
        <dbReference type="ARBA" id="ARBA00022692"/>
    </source>
</evidence>
<dbReference type="EC" id="7.1.1.2" evidence="4 18"/>
<feature type="transmembrane region" description="Helical" evidence="18">
    <location>
        <begin position="12"/>
        <end position="34"/>
    </location>
</feature>
<gene>
    <name evidence="20" type="primary">ND2</name>
</gene>
<feature type="transmembrane region" description="Helical" evidence="18">
    <location>
        <begin position="299"/>
        <end position="319"/>
    </location>
</feature>
<dbReference type="PANTHER" id="PTHR46552">
    <property type="entry name" value="NADH-UBIQUINONE OXIDOREDUCTASE CHAIN 2"/>
    <property type="match status" value="1"/>
</dbReference>
<keyword evidence="12 18" id="KW-1133">Transmembrane helix</keyword>
<evidence type="ECO:0000256" key="13">
    <source>
        <dbReference type="ARBA" id="ARBA00023027"/>
    </source>
</evidence>
<evidence type="ECO:0000256" key="16">
    <source>
        <dbReference type="ARBA" id="ARBA00023136"/>
    </source>
</evidence>
<evidence type="ECO:0000256" key="6">
    <source>
        <dbReference type="ARBA" id="ARBA00022448"/>
    </source>
</evidence>
<dbReference type="InterPro" id="IPR050175">
    <property type="entry name" value="Complex_I_Subunit_2"/>
</dbReference>
<organism evidence="20">
    <name type="scientific">Aposthonia borneensis</name>
    <dbReference type="NCBI Taxonomy" id="1208762"/>
    <lineage>
        <taxon>Eukaryota</taxon>
        <taxon>Metazoa</taxon>
        <taxon>Ecdysozoa</taxon>
        <taxon>Arthropoda</taxon>
        <taxon>Hexapoda</taxon>
        <taxon>Insecta</taxon>
        <taxon>Pterygota</taxon>
        <taxon>Neoptera</taxon>
        <taxon>Polyneoptera</taxon>
        <taxon>Embioptera</taxon>
        <taxon>Oligotomidae</taxon>
        <taxon>Aposthonia</taxon>
    </lineage>
</organism>
<evidence type="ECO:0000256" key="4">
    <source>
        <dbReference type="ARBA" id="ARBA00012944"/>
    </source>
</evidence>
<keyword evidence="13 18" id="KW-0520">NAD</keyword>
<sequence length="321" mass="37402">MTPNPNFTLFFYLLMISSLSVITANSWFTMWLALEINTMSFIPLMMSKNINSTETSIKYFLIQVLASSIMMMMIMNFQIMIICSYLIFIPILLKIGAPPMHFWFTNVMQGLNWKNSMVLLTWQKLAPMSMIPLFSIKTMILIMGMTSIITGSVGGLNQTSLRKIFTYSSINHMGWMMIVVSLNNMIWFKYLMLYTLITISMILPLKKKMFNIKQMFLSSNIMTSIFMTVNLLSLTGIPPLLGFMPKWMSIQLLLNFKLMILSISMMIMSLPMMFFYMYLIYHNLSIYFLMNPWKFKNTYNIKILMSITISSSLPLMVYINL</sequence>
<comment type="catalytic activity">
    <reaction evidence="17 18">
        <text>a ubiquinone + NADH + 5 H(+)(in) = a ubiquinol + NAD(+) + 4 H(+)(out)</text>
        <dbReference type="Rhea" id="RHEA:29091"/>
        <dbReference type="Rhea" id="RHEA-COMP:9565"/>
        <dbReference type="Rhea" id="RHEA-COMP:9566"/>
        <dbReference type="ChEBI" id="CHEBI:15378"/>
        <dbReference type="ChEBI" id="CHEBI:16389"/>
        <dbReference type="ChEBI" id="CHEBI:17976"/>
        <dbReference type="ChEBI" id="CHEBI:57540"/>
        <dbReference type="ChEBI" id="CHEBI:57945"/>
        <dbReference type="EC" id="7.1.1.2"/>
    </reaction>
</comment>
<keyword evidence="10 18" id="KW-1278">Translocase</keyword>
<proteinExistence type="inferred from homology"/>
<evidence type="ECO:0000256" key="2">
    <source>
        <dbReference type="ARBA" id="ARBA00004448"/>
    </source>
</evidence>
<evidence type="ECO:0000256" key="17">
    <source>
        <dbReference type="ARBA" id="ARBA00049551"/>
    </source>
</evidence>
<comment type="function">
    <text evidence="18">Core subunit of the mitochondrial membrane respiratory chain NADH dehydrogenase (Complex I) which catalyzes electron transfer from NADH through the respiratory chain, using ubiquinone as an electron acceptor. Essential for the catalytic activity and assembly of complex I.</text>
</comment>
<feature type="transmembrane region" description="Helical" evidence="18">
    <location>
        <begin position="217"/>
        <end position="238"/>
    </location>
</feature>
<evidence type="ECO:0000256" key="18">
    <source>
        <dbReference type="RuleBase" id="RU003403"/>
    </source>
</evidence>
<dbReference type="GO" id="GO:0006120">
    <property type="term" value="P:mitochondrial electron transport, NADH to ubiquinone"/>
    <property type="evidence" value="ECO:0007669"/>
    <property type="project" value="InterPro"/>
</dbReference>
<keyword evidence="6" id="KW-0813">Transport</keyword>
<dbReference type="PRINTS" id="PR01436">
    <property type="entry name" value="NADHDHGNASE2"/>
</dbReference>
<dbReference type="PANTHER" id="PTHR46552:SF1">
    <property type="entry name" value="NADH-UBIQUINONE OXIDOREDUCTASE CHAIN 2"/>
    <property type="match status" value="1"/>
</dbReference>
<evidence type="ECO:0000256" key="3">
    <source>
        <dbReference type="ARBA" id="ARBA00007012"/>
    </source>
</evidence>
<feature type="transmembrane region" description="Helical" evidence="18">
    <location>
        <begin position="125"/>
        <end position="149"/>
    </location>
</feature>
<dbReference type="AlphaFoldDB" id="A0A0A0RYW7"/>
<evidence type="ECO:0000259" key="19">
    <source>
        <dbReference type="Pfam" id="PF00361"/>
    </source>
</evidence>
<comment type="function">
    <text evidence="1">Core subunit of the mitochondrial membrane respiratory chain NADH dehydrogenase (Complex I) that is believed to belong to the minimal assembly required for catalysis. Complex I functions in the transfer of electrons from NADH to the respiratory chain. The immediate electron acceptor for the enzyme is believed to be ubiquinone.</text>
</comment>
<dbReference type="EMBL" id="KM244683">
    <property type="protein sequence ID" value="AIW06204.1"/>
    <property type="molecule type" value="Genomic_DNA"/>
</dbReference>
<evidence type="ECO:0000256" key="11">
    <source>
        <dbReference type="ARBA" id="ARBA00022982"/>
    </source>
</evidence>
<evidence type="ECO:0000256" key="14">
    <source>
        <dbReference type="ARBA" id="ARBA00023075"/>
    </source>
</evidence>
<keyword evidence="11 18" id="KW-0249">Electron transport</keyword>
<feature type="domain" description="NADH:quinone oxidoreductase/Mrp antiporter transmembrane" evidence="19">
    <location>
        <begin position="74"/>
        <end position="266"/>
    </location>
</feature>
<dbReference type="GO" id="GO:0005743">
    <property type="term" value="C:mitochondrial inner membrane"/>
    <property type="evidence" value="ECO:0007669"/>
    <property type="project" value="UniProtKB-SubCell"/>
</dbReference>
<comment type="subcellular location">
    <subcellularLocation>
        <location evidence="2 18">Mitochondrion inner membrane</location>
        <topology evidence="2 18">Multi-pass membrane protein</topology>
    </subcellularLocation>
</comment>
<evidence type="ECO:0000256" key="10">
    <source>
        <dbReference type="ARBA" id="ARBA00022967"/>
    </source>
</evidence>
<evidence type="ECO:0000313" key="20">
    <source>
        <dbReference type="EMBL" id="AIW06204.1"/>
    </source>
</evidence>
<comment type="similarity">
    <text evidence="3 18">Belongs to the complex I subunit 2 family.</text>
</comment>
<dbReference type="InterPro" id="IPR001750">
    <property type="entry name" value="ND/Mrp_TM"/>
</dbReference>
<dbReference type="GO" id="GO:0008137">
    <property type="term" value="F:NADH dehydrogenase (ubiquinone) activity"/>
    <property type="evidence" value="ECO:0007669"/>
    <property type="project" value="UniProtKB-EC"/>
</dbReference>
<reference evidence="20" key="1">
    <citation type="journal article" date="2014" name="Nucleic Acids Res.">
        <title>Multiplex sequencing of pooled mitochondrial genomes-a crucial step toward biodiversity analysis using mito-metagenomics.</title>
        <authorList>
            <person name="Tang M."/>
            <person name="Tan M."/>
            <person name="Meng G."/>
            <person name="Yang S."/>
            <person name="Su X."/>
            <person name="Liu S."/>
            <person name="Song W."/>
            <person name="Li Y."/>
            <person name="Wu Q."/>
            <person name="Zhang A."/>
            <person name="Zhou X."/>
        </authorList>
    </citation>
    <scope>NUCLEOTIDE SEQUENCE</scope>
    <source>
        <strain evidence="20">CL9</strain>
    </source>
</reference>
<evidence type="ECO:0000256" key="1">
    <source>
        <dbReference type="ARBA" id="ARBA00003257"/>
    </source>
</evidence>
<feature type="transmembrane region" description="Helical" evidence="18">
    <location>
        <begin position="79"/>
        <end position="104"/>
    </location>
</feature>
<evidence type="ECO:0000256" key="15">
    <source>
        <dbReference type="ARBA" id="ARBA00023128"/>
    </source>
</evidence>
<evidence type="ECO:0000256" key="5">
    <source>
        <dbReference type="ARBA" id="ARBA00021008"/>
    </source>
</evidence>
<keyword evidence="7 18" id="KW-0679">Respiratory chain</keyword>
<keyword evidence="15 18" id="KW-0496">Mitochondrion</keyword>
<feature type="transmembrane region" description="Helical" evidence="18">
    <location>
        <begin position="258"/>
        <end position="279"/>
    </location>
</feature>
<dbReference type="Pfam" id="PF00361">
    <property type="entry name" value="Proton_antipo_M"/>
    <property type="match status" value="1"/>
</dbReference>
<keyword evidence="14 18" id="KW-0830">Ubiquinone</keyword>
<feature type="transmembrane region" description="Helical" evidence="18">
    <location>
        <begin position="186"/>
        <end position="205"/>
    </location>
</feature>
<keyword evidence="8 18" id="KW-0812">Transmembrane</keyword>
<geneLocation type="mitochondrion" evidence="20"/>